<evidence type="ECO:0000256" key="16">
    <source>
        <dbReference type="SAM" id="Phobius"/>
    </source>
</evidence>
<dbReference type="InterPro" id="IPR019009">
    <property type="entry name" value="SRP_receptor_beta_su"/>
</dbReference>
<dbReference type="CDD" id="cd04105">
    <property type="entry name" value="SR_beta"/>
    <property type="match status" value="1"/>
</dbReference>
<dbReference type="InterPro" id="IPR006689">
    <property type="entry name" value="Small_GTPase_ARF/SAR"/>
</dbReference>
<feature type="binding site" evidence="14">
    <location>
        <begin position="48"/>
        <end position="55"/>
    </location>
    <ligand>
        <name>GTP</name>
        <dbReference type="ChEBI" id="CHEBI:37565"/>
    </ligand>
</feature>
<dbReference type="OrthoDB" id="41266at2759"/>
<dbReference type="Pfam" id="PF09439">
    <property type="entry name" value="SRPRB"/>
    <property type="match status" value="1"/>
</dbReference>
<evidence type="ECO:0000256" key="12">
    <source>
        <dbReference type="ARBA" id="ARBA00038765"/>
    </source>
</evidence>
<dbReference type="PANTHER" id="PTHR45909">
    <property type="entry name" value="ADP-RIBOSYLATION FACTOR-RELATED PROTEIN 1"/>
    <property type="match status" value="1"/>
</dbReference>
<evidence type="ECO:0000313" key="17">
    <source>
        <dbReference type="EMBL" id="KAF7990366.1"/>
    </source>
</evidence>
<dbReference type="GO" id="GO:0005794">
    <property type="term" value="C:Golgi apparatus"/>
    <property type="evidence" value="ECO:0007669"/>
    <property type="project" value="TreeGrafter"/>
</dbReference>
<evidence type="ECO:0000313" key="18">
    <source>
        <dbReference type="Proteomes" id="UP000639338"/>
    </source>
</evidence>
<evidence type="ECO:0000256" key="4">
    <source>
        <dbReference type="ARBA" id="ARBA00022692"/>
    </source>
</evidence>
<organism evidence="17 18">
    <name type="scientific">Aphidius gifuensis</name>
    <name type="common">Parasitoid wasp</name>
    <dbReference type="NCBI Taxonomy" id="684658"/>
    <lineage>
        <taxon>Eukaryota</taxon>
        <taxon>Metazoa</taxon>
        <taxon>Ecdysozoa</taxon>
        <taxon>Arthropoda</taxon>
        <taxon>Hexapoda</taxon>
        <taxon>Insecta</taxon>
        <taxon>Pterygota</taxon>
        <taxon>Neoptera</taxon>
        <taxon>Endopterygota</taxon>
        <taxon>Hymenoptera</taxon>
        <taxon>Apocrita</taxon>
        <taxon>Ichneumonoidea</taxon>
        <taxon>Braconidae</taxon>
        <taxon>Aphidiinae</taxon>
        <taxon>Aphidius</taxon>
    </lineage>
</organism>
<keyword evidence="10" id="KW-0675">Receptor</keyword>
<dbReference type="GO" id="GO:0005789">
    <property type="term" value="C:endoplasmic reticulum membrane"/>
    <property type="evidence" value="ECO:0007669"/>
    <property type="project" value="UniProtKB-SubCell"/>
</dbReference>
<dbReference type="GO" id="GO:0046872">
    <property type="term" value="F:metal ion binding"/>
    <property type="evidence" value="ECO:0007669"/>
    <property type="project" value="UniProtKB-KW"/>
</dbReference>
<reference evidence="17 18" key="1">
    <citation type="submission" date="2020-08" db="EMBL/GenBank/DDBJ databases">
        <title>Aphidius gifuensis genome sequencing and assembly.</title>
        <authorList>
            <person name="Du Z."/>
        </authorList>
    </citation>
    <scope>NUCLEOTIDE SEQUENCE [LARGE SCALE GENOMIC DNA]</scope>
    <source>
        <strain evidence="17">YNYX2018</strain>
        <tissue evidence="17">Adults</tissue>
    </source>
</reference>
<accession>A0A834XQK3</accession>
<keyword evidence="8 14" id="KW-0342">GTP-binding</keyword>
<keyword evidence="15" id="KW-0479">Metal-binding</keyword>
<feature type="transmembrane region" description="Helical" evidence="16">
    <location>
        <begin position="12"/>
        <end position="33"/>
    </location>
</feature>
<dbReference type="GO" id="GO:0003924">
    <property type="term" value="F:GTPase activity"/>
    <property type="evidence" value="ECO:0007669"/>
    <property type="project" value="InterPro"/>
</dbReference>
<keyword evidence="6" id="KW-0256">Endoplasmic reticulum</keyword>
<protein>
    <recommendedName>
        <fullName evidence="13">ADP-ribosylation factor-related protein 1</fullName>
    </recommendedName>
    <alternativeName>
        <fullName evidence="3">Signal recognition particle receptor subunit beta</fullName>
    </alternativeName>
</protein>
<keyword evidence="5 14" id="KW-0547">Nucleotide-binding</keyword>
<dbReference type="GO" id="GO:0034067">
    <property type="term" value="P:protein localization to Golgi apparatus"/>
    <property type="evidence" value="ECO:0007669"/>
    <property type="project" value="TreeGrafter"/>
</dbReference>
<feature type="binding site" evidence="14">
    <location>
        <begin position="153"/>
        <end position="156"/>
    </location>
    <ligand>
        <name>GTP</name>
        <dbReference type="ChEBI" id="CHEBI:37565"/>
    </ligand>
</feature>
<keyword evidence="4 16" id="KW-0812">Transmembrane</keyword>
<dbReference type="GO" id="GO:0048731">
    <property type="term" value="P:system development"/>
    <property type="evidence" value="ECO:0007669"/>
    <property type="project" value="UniProtKB-ARBA"/>
</dbReference>
<dbReference type="GO" id="GO:0043001">
    <property type="term" value="P:Golgi to plasma membrane protein transport"/>
    <property type="evidence" value="ECO:0007669"/>
    <property type="project" value="TreeGrafter"/>
</dbReference>
<keyword evidence="7 16" id="KW-1133">Transmembrane helix</keyword>
<dbReference type="Gene3D" id="3.40.50.300">
    <property type="entry name" value="P-loop containing nucleotide triphosphate hydrolases"/>
    <property type="match status" value="1"/>
</dbReference>
<name>A0A834XQK3_APHGI</name>
<keyword evidence="15" id="KW-0460">Magnesium</keyword>
<dbReference type="AlphaFoldDB" id="A0A834XQK3"/>
<dbReference type="NCBIfam" id="TIGR00231">
    <property type="entry name" value="small_GTP"/>
    <property type="match status" value="1"/>
</dbReference>
<evidence type="ECO:0000256" key="15">
    <source>
        <dbReference type="PIRSR" id="PIRSR606689-2"/>
    </source>
</evidence>
<evidence type="ECO:0000256" key="8">
    <source>
        <dbReference type="ARBA" id="ARBA00023134"/>
    </source>
</evidence>
<comment type="subcellular location">
    <subcellularLocation>
        <location evidence="1">Endoplasmic reticulum membrane</location>
        <topology evidence="1">Single-pass membrane protein</topology>
    </subcellularLocation>
</comment>
<proteinExistence type="inferred from homology"/>
<dbReference type="GO" id="GO:0005525">
    <property type="term" value="F:GTP binding"/>
    <property type="evidence" value="ECO:0007669"/>
    <property type="project" value="UniProtKB-KW"/>
</dbReference>
<evidence type="ECO:0000256" key="5">
    <source>
        <dbReference type="ARBA" id="ARBA00022741"/>
    </source>
</evidence>
<dbReference type="SUPFAM" id="SSF52540">
    <property type="entry name" value="P-loop containing nucleoside triphosphate hydrolases"/>
    <property type="match status" value="1"/>
</dbReference>
<dbReference type="PRINTS" id="PR00328">
    <property type="entry name" value="SAR1GTPBP"/>
</dbReference>
<dbReference type="EMBL" id="JACMRX010000004">
    <property type="protein sequence ID" value="KAF7990366.1"/>
    <property type="molecule type" value="Genomic_DNA"/>
</dbReference>
<feature type="binding site" evidence="15">
    <location>
        <position position="72"/>
    </location>
    <ligand>
        <name>Mg(2+)</name>
        <dbReference type="ChEBI" id="CHEBI:18420"/>
    </ligand>
</feature>
<evidence type="ECO:0000256" key="9">
    <source>
        <dbReference type="ARBA" id="ARBA00023136"/>
    </source>
</evidence>
<evidence type="ECO:0000256" key="3">
    <source>
        <dbReference type="ARBA" id="ARBA00020256"/>
    </source>
</evidence>
<evidence type="ECO:0000256" key="7">
    <source>
        <dbReference type="ARBA" id="ARBA00022989"/>
    </source>
</evidence>
<dbReference type="GO" id="GO:0006886">
    <property type="term" value="P:intracellular protein transport"/>
    <property type="evidence" value="ECO:0007669"/>
    <property type="project" value="TreeGrafter"/>
</dbReference>
<comment type="function">
    <text evidence="11">Trans-Golgi-associated GTPase that regulates protein sorting. Controls the targeting of ARL1 and its effector to the trans-Golgi. Required for the lipidation of chylomicrons in the intestine and required for VLDL lipidation in the liver.</text>
</comment>
<comment type="caution">
    <text evidence="17">The sequence shown here is derived from an EMBL/GenBank/DDBJ whole genome shotgun (WGS) entry which is preliminary data.</text>
</comment>
<sequence length="242" mass="27854">MESLNEDSDDQTTIVGIILAIFVVLITLVVFYFRQKNKSLGRNILLTGLSDSGKTTIFTRLIHSKIVESYTSIIENVGEIRVNNSLLKIVDIPGHERLRYKFYEKHRSSMRALIYMINSVTVQKEIRDVAEYLYNLLMTVETQKNINVLILCNKMDNTLAKSSNVIKDILVKEINLLRTTKTSELETTDSSTKKLYLGKQGKTFDFNDLNCKIEFAECSTHEINSQKTVDINQLEEWFKKLV</sequence>
<evidence type="ECO:0000256" key="11">
    <source>
        <dbReference type="ARBA" id="ARBA00037377"/>
    </source>
</evidence>
<evidence type="ECO:0000256" key="2">
    <source>
        <dbReference type="ARBA" id="ARBA00005619"/>
    </source>
</evidence>
<keyword evidence="18" id="KW-1185">Reference proteome</keyword>
<dbReference type="InterPro" id="IPR024156">
    <property type="entry name" value="Small_GTPase_ARF"/>
</dbReference>
<keyword evidence="9 16" id="KW-0472">Membrane</keyword>
<evidence type="ECO:0000256" key="10">
    <source>
        <dbReference type="ARBA" id="ARBA00023170"/>
    </source>
</evidence>
<feature type="binding site" evidence="14">
    <location>
        <position position="94"/>
    </location>
    <ligand>
        <name>GTP</name>
        <dbReference type="ChEBI" id="CHEBI:37565"/>
    </ligand>
</feature>
<evidence type="ECO:0000256" key="6">
    <source>
        <dbReference type="ARBA" id="ARBA00022824"/>
    </source>
</evidence>
<dbReference type="PANTHER" id="PTHR45909:SF1">
    <property type="entry name" value="ADP-RIBOSYLATION FACTOR-RELATED PROTEIN 1"/>
    <property type="match status" value="1"/>
</dbReference>
<dbReference type="InterPro" id="IPR027417">
    <property type="entry name" value="P-loop_NTPase"/>
</dbReference>
<evidence type="ECO:0000256" key="14">
    <source>
        <dbReference type="PIRSR" id="PIRSR606689-1"/>
    </source>
</evidence>
<comment type="subunit">
    <text evidence="12">Interacts with SYS1.</text>
</comment>
<dbReference type="Proteomes" id="UP000639338">
    <property type="component" value="Unassembled WGS sequence"/>
</dbReference>
<evidence type="ECO:0000256" key="1">
    <source>
        <dbReference type="ARBA" id="ARBA00004389"/>
    </source>
</evidence>
<feature type="binding site" evidence="15">
    <location>
        <position position="55"/>
    </location>
    <ligand>
        <name>Mg(2+)</name>
        <dbReference type="ChEBI" id="CHEBI:18420"/>
    </ligand>
</feature>
<comment type="similarity">
    <text evidence="2">Belongs to the SRP receptor beta subunit family.</text>
</comment>
<gene>
    <name evidence="17" type="ORF">HCN44_000171</name>
</gene>
<dbReference type="InterPro" id="IPR005225">
    <property type="entry name" value="Small_GTP-bd"/>
</dbReference>
<evidence type="ECO:0000256" key="13">
    <source>
        <dbReference type="ARBA" id="ARBA00039478"/>
    </source>
</evidence>